<keyword evidence="7 14" id="KW-0675">Receptor</keyword>
<feature type="signal peptide" evidence="12">
    <location>
        <begin position="1"/>
        <end position="23"/>
    </location>
</feature>
<dbReference type="PROSITE" id="PS50026">
    <property type="entry name" value="EGF_3"/>
    <property type="match status" value="1"/>
</dbReference>
<feature type="disulfide bond" evidence="10">
    <location>
        <begin position="92"/>
        <end position="107"/>
    </location>
</feature>
<dbReference type="PROSITE" id="PS01209">
    <property type="entry name" value="LDLRA_1"/>
    <property type="match status" value="3"/>
</dbReference>
<evidence type="ECO:0000256" key="1">
    <source>
        <dbReference type="ARBA" id="ARBA00004167"/>
    </source>
</evidence>
<dbReference type="InterPro" id="IPR002172">
    <property type="entry name" value="LDrepeatLR_classA_rpt"/>
</dbReference>
<keyword evidence="15" id="KW-1185">Reference proteome</keyword>
<dbReference type="Pfam" id="PF00057">
    <property type="entry name" value="Ldl_recept_a"/>
    <property type="match status" value="4"/>
</dbReference>
<keyword evidence="14" id="KW-0449">Lipoprotein</keyword>
<evidence type="ECO:0000256" key="7">
    <source>
        <dbReference type="ARBA" id="ARBA00023170"/>
    </source>
</evidence>
<keyword evidence="6 9" id="KW-1015">Disulfide bond</keyword>
<reference evidence="14 15" key="1">
    <citation type="journal article" date="2019" name="Sci. Rep.">
        <title>Orb-weaving spider Araneus ventricosus genome elucidates the spidroin gene catalogue.</title>
        <authorList>
            <person name="Kono N."/>
            <person name="Nakamura H."/>
            <person name="Ohtoshi R."/>
            <person name="Moran D.A.P."/>
            <person name="Shinohara A."/>
            <person name="Yoshida Y."/>
            <person name="Fujiwara M."/>
            <person name="Mori M."/>
            <person name="Tomita M."/>
            <person name="Arakawa K."/>
        </authorList>
    </citation>
    <scope>NUCLEOTIDE SEQUENCE [LARGE SCALE GENOMIC DNA]</scope>
</reference>
<dbReference type="Gene3D" id="2.10.25.10">
    <property type="entry name" value="Laminin"/>
    <property type="match status" value="1"/>
</dbReference>
<dbReference type="Proteomes" id="UP000499080">
    <property type="component" value="Unassembled WGS sequence"/>
</dbReference>
<dbReference type="GO" id="GO:0016324">
    <property type="term" value="C:apical plasma membrane"/>
    <property type="evidence" value="ECO:0007669"/>
    <property type="project" value="TreeGrafter"/>
</dbReference>
<keyword evidence="3" id="KW-0677">Repeat</keyword>
<feature type="disulfide bond" evidence="9">
    <location>
        <begin position="234"/>
        <end position="243"/>
    </location>
</feature>
<keyword evidence="4 11" id="KW-1133">Transmembrane helix</keyword>
<feature type="disulfide bond" evidence="10">
    <location>
        <begin position="175"/>
        <end position="190"/>
    </location>
</feature>
<evidence type="ECO:0000256" key="5">
    <source>
        <dbReference type="ARBA" id="ARBA00023136"/>
    </source>
</evidence>
<feature type="chain" id="PRO_5021496993" evidence="12">
    <location>
        <begin position="24"/>
        <end position="308"/>
    </location>
</feature>
<dbReference type="InterPro" id="IPR036055">
    <property type="entry name" value="LDL_receptor-like_sf"/>
</dbReference>
<dbReference type="SMART" id="SM00192">
    <property type="entry name" value="LDLa"/>
    <property type="match status" value="4"/>
</dbReference>
<feature type="disulfide bond" evidence="10">
    <location>
        <begin position="49"/>
        <end position="64"/>
    </location>
</feature>
<evidence type="ECO:0000256" key="9">
    <source>
        <dbReference type="PROSITE-ProRule" id="PRU00076"/>
    </source>
</evidence>
<feature type="disulfide bond" evidence="10">
    <location>
        <begin position="30"/>
        <end position="42"/>
    </location>
</feature>
<evidence type="ECO:0000256" key="2">
    <source>
        <dbReference type="ARBA" id="ARBA00022692"/>
    </source>
</evidence>
<dbReference type="EMBL" id="BGPR01019998">
    <property type="protein sequence ID" value="GBN83541.1"/>
    <property type="molecule type" value="Genomic_DNA"/>
</dbReference>
<dbReference type="CDD" id="cd00112">
    <property type="entry name" value="LDLa"/>
    <property type="match status" value="3"/>
</dbReference>
<dbReference type="SMART" id="SM00181">
    <property type="entry name" value="EGF"/>
    <property type="match status" value="1"/>
</dbReference>
<dbReference type="InterPro" id="IPR023415">
    <property type="entry name" value="LDLR_class-A_CS"/>
</dbReference>
<dbReference type="Gene3D" id="4.10.400.10">
    <property type="entry name" value="Low-density Lipoprotein Receptor"/>
    <property type="match status" value="3"/>
</dbReference>
<dbReference type="GO" id="GO:0043235">
    <property type="term" value="C:receptor complex"/>
    <property type="evidence" value="ECO:0007669"/>
    <property type="project" value="TreeGrafter"/>
</dbReference>
<accession>A0A4Y2S6D6</accession>
<evidence type="ECO:0000256" key="11">
    <source>
        <dbReference type="SAM" id="Phobius"/>
    </source>
</evidence>
<gene>
    <name evidence="14" type="primary">LRP1B_0</name>
    <name evidence="14" type="ORF">AVEN_143841_1</name>
</gene>
<dbReference type="Gene3D" id="4.10.1220.10">
    <property type="entry name" value="EGF-type module"/>
    <property type="match status" value="1"/>
</dbReference>
<dbReference type="InterPro" id="IPR000742">
    <property type="entry name" value="EGF"/>
</dbReference>
<dbReference type="GO" id="GO:0006898">
    <property type="term" value="P:receptor-mediated endocytosis"/>
    <property type="evidence" value="ECO:0007669"/>
    <property type="project" value="TreeGrafter"/>
</dbReference>
<dbReference type="OrthoDB" id="6413415at2759"/>
<evidence type="ECO:0000256" key="12">
    <source>
        <dbReference type="SAM" id="SignalP"/>
    </source>
</evidence>
<comment type="caution">
    <text evidence="9">Lacks conserved residue(s) required for the propagation of feature annotation.</text>
</comment>
<feature type="transmembrane region" description="Helical" evidence="11">
    <location>
        <begin position="256"/>
        <end position="281"/>
    </location>
</feature>
<protein>
    <submittedName>
        <fullName evidence="14">Low-density lipoprotein receptor-related protein 1B</fullName>
    </submittedName>
</protein>
<keyword evidence="12" id="KW-0732">Signal</keyword>
<feature type="domain" description="EGF-like" evidence="13">
    <location>
        <begin position="208"/>
        <end position="244"/>
    </location>
</feature>
<dbReference type="PRINTS" id="PR00261">
    <property type="entry name" value="LDLRECEPTOR"/>
</dbReference>
<evidence type="ECO:0000313" key="14">
    <source>
        <dbReference type="EMBL" id="GBN83541.1"/>
    </source>
</evidence>
<dbReference type="SUPFAM" id="SSF57424">
    <property type="entry name" value="LDL receptor-like module"/>
    <property type="match status" value="4"/>
</dbReference>
<dbReference type="SUPFAM" id="SSF57196">
    <property type="entry name" value="EGF/Laminin"/>
    <property type="match status" value="1"/>
</dbReference>
<dbReference type="AlphaFoldDB" id="A0A4Y2S6D6"/>
<organism evidence="14 15">
    <name type="scientific">Araneus ventricosus</name>
    <name type="common">Orbweaver spider</name>
    <name type="synonym">Epeira ventricosa</name>
    <dbReference type="NCBI Taxonomy" id="182803"/>
    <lineage>
        <taxon>Eukaryota</taxon>
        <taxon>Metazoa</taxon>
        <taxon>Ecdysozoa</taxon>
        <taxon>Arthropoda</taxon>
        <taxon>Chelicerata</taxon>
        <taxon>Arachnida</taxon>
        <taxon>Araneae</taxon>
        <taxon>Araneomorphae</taxon>
        <taxon>Entelegynae</taxon>
        <taxon>Araneoidea</taxon>
        <taxon>Araneidae</taxon>
        <taxon>Araneus</taxon>
    </lineage>
</organism>
<proteinExistence type="predicted"/>
<dbReference type="PANTHER" id="PTHR22722:SF14">
    <property type="entry name" value="MEGALIN, ISOFORM A"/>
    <property type="match status" value="1"/>
</dbReference>
<keyword evidence="8" id="KW-0325">Glycoprotein</keyword>
<keyword evidence="2 11" id="KW-0812">Transmembrane</keyword>
<evidence type="ECO:0000313" key="15">
    <source>
        <dbReference type="Proteomes" id="UP000499080"/>
    </source>
</evidence>
<comment type="caution">
    <text evidence="14">The sequence shown here is derived from an EMBL/GenBank/DDBJ whole genome shotgun (WGS) entry which is preliminary data.</text>
</comment>
<evidence type="ECO:0000256" key="4">
    <source>
        <dbReference type="ARBA" id="ARBA00022989"/>
    </source>
</evidence>
<evidence type="ECO:0000256" key="8">
    <source>
        <dbReference type="ARBA" id="ARBA00023180"/>
    </source>
</evidence>
<dbReference type="GO" id="GO:0042562">
    <property type="term" value="F:hormone binding"/>
    <property type="evidence" value="ECO:0007669"/>
    <property type="project" value="TreeGrafter"/>
</dbReference>
<name>A0A4Y2S6D6_ARAVE</name>
<comment type="subcellular location">
    <subcellularLocation>
        <location evidence="1">Membrane</location>
        <topology evidence="1">Single-pass membrane protein</topology>
    </subcellularLocation>
</comment>
<evidence type="ECO:0000256" key="10">
    <source>
        <dbReference type="PROSITE-ProRule" id="PRU00124"/>
    </source>
</evidence>
<evidence type="ECO:0000256" key="3">
    <source>
        <dbReference type="ARBA" id="ARBA00022737"/>
    </source>
</evidence>
<keyword evidence="9" id="KW-0245">EGF-like domain</keyword>
<feature type="disulfide bond" evidence="10">
    <location>
        <begin position="133"/>
        <end position="148"/>
    </location>
</feature>
<evidence type="ECO:0000259" key="13">
    <source>
        <dbReference type="PROSITE" id="PS50026"/>
    </source>
</evidence>
<evidence type="ECO:0000256" key="6">
    <source>
        <dbReference type="ARBA" id="ARBA00023157"/>
    </source>
</evidence>
<feature type="disulfide bond" evidence="10">
    <location>
        <begin position="37"/>
        <end position="55"/>
    </location>
</feature>
<dbReference type="PROSITE" id="PS50068">
    <property type="entry name" value="LDLRA_2"/>
    <property type="match status" value="4"/>
</dbReference>
<sequence length="308" mass="34881">MNFFEKFGLLITVLVHLRVRCAATTVPTTCEMHQFRCDDGECIAMINLCNGRKDCSDDSDEAKCNSENYPKCTGGFFQCVSDRRCIPTEWRCDDEDDCADDSDEEDCNTSSCNEYHEFECSKNRQCIYKGMRCNGNIDCDDGSDEQNCEDFSDACLEGNIPCEDDHHCIPREWLCDGERDCTDGSDEKQCDNNPTTSTTPTTIVPGTTEPSCPDDYCVHNADCVVVRGQYHCNCSPSFTGKMCEMRITAERAFHDLGMVIGIAMTLIILFIIIALMFFYYYKRRTTRNSTALISKSESQMPFTSYSKE</sequence>
<dbReference type="PROSITE" id="PS00022">
    <property type="entry name" value="EGF_1"/>
    <property type="match status" value="1"/>
</dbReference>
<dbReference type="PANTHER" id="PTHR22722">
    <property type="entry name" value="LOW-DENSITY LIPOPROTEIN RECEPTOR-RELATED PROTEIN 2-RELATED"/>
    <property type="match status" value="1"/>
</dbReference>
<dbReference type="InterPro" id="IPR051221">
    <property type="entry name" value="LDLR-related"/>
</dbReference>
<keyword evidence="5 11" id="KW-0472">Membrane</keyword>